<proteinExistence type="predicted"/>
<sequence length="170" mass="17495">MPNNASLSNNANHQMFFAAAAAGGLEFSPQVPASSNELNPYVPHKGVAASSALNVGTSSSISMDGVVGNFQYLHVAGDEFEPLGPADAHQEADEFAPFSPIAVTQPYVTVPAAKAKKSGLSLSATQALQIPTAEELIAAGGLGGIKDTMSEFSNLSLTESDRLDLGNMSD</sequence>
<protein>
    <submittedName>
        <fullName evidence="1">Uncharacterized protein</fullName>
    </submittedName>
</protein>
<dbReference type="AlphaFoldDB" id="A0A7S2YJH5"/>
<gene>
    <name evidence="1" type="ORF">APAL1065_LOCUS18905</name>
</gene>
<organism evidence="1">
    <name type="scientific">Entomoneis paludosa</name>
    <dbReference type="NCBI Taxonomy" id="265537"/>
    <lineage>
        <taxon>Eukaryota</taxon>
        <taxon>Sar</taxon>
        <taxon>Stramenopiles</taxon>
        <taxon>Ochrophyta</taxon>
        <taxon>Bacillariophyta</taxon>
        <taxon>Bacillariophyceae</taxon>
        <taxon>Bacillariophycidae</taxon>
        <taxon>Entomoneidaceae</taxon>
        <taxon>Entomoneis</taxon>
    </lineage>
</organism>
<evidence type="ECO:0000313" key="1">
    <source>
        <dbReference type="EMBL" id="CAD9979387.1"/>
    </source>
</evidence>
<name>A0A7S2YJH5_9STRA</name>
<reference evidence="1" key="1">
    <citation type="submission" date="2021-01" db="EMBL/GenBank/DDBJ databases">
        <authorList>
            <person name="Corre E."/>
            <person name="Pelletier E."/>
            <person name="Niang G."/>
            <person name="Scheremetjew M."/>
            <person name="Finn R."/>
            <person name="Kale V."/>
            <person name="Holt S."/>
            <person name="Cochrane G."/>
            <person name="Meng A."/>
            <person name="Brown T."/>
            <person name="Cohen L."/>
        </authorList>
    </citation>
    <scope>NUCLEOTIDE SEQUENCE</scope>
    <source>
        <strain evidence="1">CCMP125</strain>
    </source>
</reference>
<accession>A0A7S2YJH5</accession>
<dbReference type="EMBL" id="HBHT01028137">
    <property type="protein sequence ID" value="CAD9979387.1"/>
    <property type="molecule type" value="Transcribed_RNA"/>
</dbReference>